<sequence>MTKAALVALLALAVLASLSVLPALAAAQAAPSAALLADNPAAGKPPATAGRPPIDAPAEMRFQQKGAGSVPRPLAVKLADIINGADFGMRCNGSNDDTAALNRALAYAASVAPAVVNLPLSSTRCVITGTITVPENVALAGARGQRASLSAGAANLNPMISLAGNGSAIRDLYIDASASGANSRGATIAVKNVVAPVIAGVYIQGPFVGIDLNGNQALVEQTIVNGVKGAGSVGIRVGALTAHAETVDARIAHTTVIGDRAQPGDVAMQVLDAGGLLVSESDMLFTKIGTQIVPGANQWVAWASLNNTYVGDTNAVNALEIDTGAPTGRVEGLECSACWTASAQSDNILIKNTGGGLVSEIHFNGLRNYNGASNGANVRAGAFVTFDASRFCGNGRGNGAAANIVYGPSVSSYAVRGSELGGSCGGLFKAAPQHGIVLAGDNAGGLIIGNDFSGSKTPIAGAPTGNSIVSSNLGIDTAPAAIASAATLDVHTAPVVMLTGSAKISTIKPTWNGRTLKLIPTKGAASFATGGNLCNAVTSEQNVPVDAYFNGRCWNLK</sequence>
<dbReference type="SUPFAM" id="SSF51126">
    <property type="entry name" value="Pectin lyase-like"/>
    <property type="match status" value="1"/>
</dbReference>
<dbReference type="Proteomes" id="UP000067711">
    <property type="component" value="Chromosome 1"/>
</dbReference>
<proteinExistence type="predicted"/>
<evidence type="ECO:0000256" key="1">
    <source>
        <dbReference type="SAM" id="SignalP"/>
    </source>
</evidence>
<dbReference type="InterPro" id="IPR011050">
    <property type="entry name" value="Pectin_lyase_fold/virulence"/>
</dbReference>
<dbReference type="RefSeq" id="WP_066487801.1">
    <property type="nucleotide sequence ID" value="NZ_CP013389.1"/>
</dbReference>
<dbReference type="Gene3D" id="2.160.20.10">
    <property type="entry name" value="Single-stranded right-handed beta-helix, Pectin lyase-like"/>
    <property type="match status" value="1"/>
</dbReference>
<protein>
    <recommendedName>
        <fullName evidence="4">Pectate lyase superfamily protein domain-containing protein</fullName>
    </recommendedName>
</protein>
<accession>A0A1B4G776</accession>
<evidence type="ECO:0008006" key="4">
    <source>
        <dbReference type="Google" id="ProtNLM"/>
    </source>
</evidence>
<organism evidence="2 3">
    <name type="scientific">Burkholderia mayonis</name>
    <dbReference type="NCBI Taxonomy" id="1385591"/>
    <lineage>
        <taxon>Bacteria</taxon>
        <taxon>Pseudomonadati</taxon>
        <taxon>Pseudomonadota</taxon>
        <taxon>Betaproteobacteria</taxon>
        <taxon>Burkholderiales</taxon>
        <taxon>Burkholderiaceae</taxon>
        <taxon>Burkholderia</taxon>
        <taxon>pseudomallei group</taxon>
    </lineage>
</organism>
<dbReference type="InterPro" id="IPR012334">
    <property type="entry name" value="Pectin_lyas_fold"/>
</dbReference>
<feature type="signal peptide" evidence="1">
    <location>
        <begin position="1"/>
        <end position="25"/>
    </location>
</feature>
<evidence type="ECO:0000313" key="3">
    <source>
        <dbReference type="Proteomes" id="UP000067711"/>
    </source>
</evidence>
<gene>
    <name evidence="2" type="ORF">WS71_16460</name>
</gene>
<dbReference type="AlphaFoldDB" id="A0A1B4G776"/>
<name>A0A1B4G776_9BURK</name>
<keyword evidence="1" id="KW-0732">Signal</keyword>
<reference evidence="2 3" key="1">
    <citation type="submission" date="2015-12" db="EMBL/GenBank/DDBJ databases">
        <title>Diversity of Burkholderia near neighbor genomes.</title>
        <authorList>
            <person name="Sahl J."/>
            <person name="Wagner D."/>
            <person name="Keim P."/>
        </authorList>
    </citation>
    <scope>NUCLEOTIDE SEQUENCE [LARGE SCALE GENOMIC DNA]</scope>
    <source>
        <strain evidence="2 3">BDU8</strain>
    </source>
</reference>
<feature type="chain" id="PRO_5015360688" description="Pectate lyase superfamily protein domain-containing protein" evidence="1">
    <location>
        <begin position="26"/>
        <end position="557"/>
    </location>
</feature>
<evidence type="ECO:0000313" key="2">
    <source>
        <dbReference type="EMBL" id="AOJ11786.1"/>
    </source>
</evidence>
<dbReference type="EMBL" id="CP013389">
    <property type="protein sequence ID" value="AOJ11786.1"/>
    <property type="molecule type" value="Genomic_DNA"/>
</dbReference>